<evidence type="ECO:0000256" key="3">
    <source>
        <dbReference type="ARBA" id="ARBA00023295"/>
    </source>
</evidence>
<keyword evidence="2 5" id="KW-0378">Hydrolase</keyword>
<dbReference type="SUPFAM" id="SSF75005">
    <property type="entry name" value="Arabinanase/levansucrase/invertase"/>
    <property type="match status" value="1"/>
</dbReference>
<comment type="caution">
    <text evidence="8">The sequence shown here is derived from an EMBL/GenBank/DDBJ whole genome shotgun (WGS) entry which is preliminary data.</text>
</comment>
<dbReference type="KEGG" id="cfj:CFIO01_04605"/>
<reference evidence="8 9" key="1">
    <citation type="submission" date="2014-02" db="EMBL/GenBank/DDBJ databases">
        <title>The genome sequence of Colletotrichum fioriniae PJ7.</title>
        <authorList>
            <person name="Baroncelli R."/>
            <person name="Thon M.R."/>
        </authorList>
    </citation>
    <scope>NUCLEOTIDE SEQUENCE [LARGE SCALE GENOMIC DNA]</scope>
    <source>
        <strain evidence="8 9">PJ7</strain>
    </source>
</reference>
<dbReference type="InterPro" id="IPR013320">
    <property type="entry name" value="ConA-like_dom_sf"/>
</dbReference>
<feature type="region of interest" description="Disordered" evidence="6">
    <location>
        <begin position="379"/>
        <end position="404"/>
    </location>
</feature>
<evidence type="ECO:0000256" key="6">
    <source>
        <dbReference type="SAM" id="MobiDB-lite"/>
    </source>
</evidence>
<dbReference type="PANTHER" id="PTHR42812">
    <property type="entry name" value="BETA-XYLOSIDASE"/>
    <property type="match status" value="1"/>
</dbReference>
<dbReference type="InterPro" id="IPR041542">
    <property type="entry name" value="GH43_C2"/>
</dbReference>
<dbReference type="Pfam" id="PF04616">
    <property type="entry name" value="Glyco_hydro_43"/>
    <property type="match status" value="1"/>
</dbReference>
<name>A0A010Q741_9PEZI</name>
<dbReference type="Proteomes" id="UP000020467">
    <property type="component" value="Unassembled WGS sequence"/>
</dbReference>
<evidence type="ECO:0000313" key="9">
    <source>
        <dbReference type="Proteomes" id="UP000020467"/>
    </source>
</evidence>
<dbReference type="InterPro" id="IPR023296">
    <property type="entry name" value="Glyco_hydro_beta-prop_sf"/>
</dbReference>
<dbReference type="eggNOG" id="ENOG502SHCU">
    <property type="taxonomic scope" value="Eukaryota"/>
</dbReference>
<dbReference type="CDD" id="cd18617">
    <property type="entry name" value="GH43_XynB-like"/>
    <property type="match status" value="1"/>
</dbReference>
<organism evidence="8 9">
    <name type="scientific">Colletotrichum fioriniae PJ7</name>
    <dbReference type="NCBI Taxonomy" id="1445577"/>
    <lineage>
        <taxon>Eukaryota</taxon>
        <taxon>Fungi</taxon>
        <taxon>Dikarya</taxon>
        <taxon>Ascomycota</taxon>
        <taxon>Pezizomycotina</taxon>
        <taxon>Sordariomycetes</taxon>
        <taxon>Hypocreomycetidae</taxon>
        <taxon>Glomerellales</taxon>
        <taxon>Glomerellaceae</taxon>
        <taxon>Colletotrichum</taxon>
        <taxon>Colletotrichum acutatum species complex</taxon>
    </lineage>
</organism>
<dbReference type="Gene3D" id="2.60.120.200">
    <property type="match status" value="1"/>
</dbReference>
<keyword evidence="3 5" id="KW-0326">Glycosidase</keyword>
<keyword evidence="9" id="KW-1185">Reference proteome</keyword>
<evidence type="ECO:0000259" key="7">
    <source>
        <dbReference type="Pfam" id="PF17851"/>
    </source>
</evidence>
<dbReference type="GO" id="GO:0005975">
    <property type="term" value="P:carbohydrate metabolic process"/>
    <property type="evidence" value="ECO:0007669"/>
    <property type="project" value="InterPro"/>
</dbReference>
<comment type="similarity">
    <text evidence="1 5">Belongs to the glycosyl hydrolase 43 family.</text>
</comment>
<protein>
    <submittedName>
        <fullName evidence="8">Murein transglycosylase</fullName>
    </submittedName>
</protein>
<dbReference type="AlphaFoldDB" id="A0A010Q741"/>
<sequence>MKVSNPIIPGFAPDPTIVVHNGTYILVNSSFHVFPGLPIYTSTNLVDWELKGHALSRPTQLSLSDAFTKFIPLPHGIPLIITGGLFAPTLRHFKNKFYVVCTYAWEKADGAHEFQNFILSCHEDLIFSEDGWSDAVPFEFPGIDPGLFFDEISGKAYLHGSYRTGPPWAPDCSIRQFEIDVETGTSLSETKFLWKGAAGKDDAEGPHVYFKDGWYYLLTAESSTFEGHQINMARSKDIWGPYEGCPNNPLLTAFEKDEAVRWTGHGDLFQDARGNWFCVHLGIQHDNDNIQRHPLGRETFLTSVDWPEDAWPRISQTKLSLDLDLEDGPNAGQHDMFQGFNQQVEDLYIRTPILQNYSYSAKDNTYHLCAQTSTLASPSGTSTFVGRRQRSHSGSASTTIHLSSKGPEGLPLVGLAVYKDSLRHAVIQIDPQERKISSILVAIKDQKPESIDLGSAALPKSAEAVELRLETEPDKYEFLWRVKSSEKGTGWQSLGKVDPVLLSGYDMTGTLYGIFATSDSTPGSTRDQWAQFEDFVIE</sequence>
<dbReference type="OrthoDB" id="408373at2759"/>
<evidence type="ECO:0000313" key="8">
    <source>
        <dbReference type="EMBL" id="EXF75672.1"/>
    </source>
</evidence>
<dbReference type="PANTHER" id="PTHR42812:SF12">
    <property type="entry name" value="BETA-XYLOSIDASE-RELATED"/>
    <property type="match status" value="1"/>
</dbReference>
<dbReference type="InterPro" id="IPR006710">
    <property type="entry name" value="Glyco_hydro_43"/>
</dbReference>
<dbReference type="SUPFAM" id="SSF49899">
    <property type="entry name" value="Concanavalin A-like lectins/glucanases"/>
    <property type="match status" value="1"/>
</dbReference>
<dbReference type="Gene3D" id="2.115.10.20">
    <property type="entry name" value="Glycosyl hydrolase domain, family 43"/>
    <property type="match status" value="1"/>
</dbReference>
<dbReference type="EMBL" id="JARH01000889">
    <property type="protein sequence ID" value="EXF75672.1"/>
    <property type="molecule type" value="Genomic_DNA"/>
</dbReference>
<evidence type="ECO:0000256" key="5">
    <source>
        <dbReference type="RuleBase" id="RU361187"/>
    </source>
</evidence>
<proteinExistence type="inferred from homology"/>
<dbReference type="HOGENOM" id="CLU_016508_3_0_1"/>
<accession>A0A010Q741</accession>
<gene>
    <name evidence="8" type="ORF">CFIO01_04605</name>
</gene>
<evidence type="ECO:0000256" key="2">
    <source>
        <dbReference type="ARBA" id="ARBA00022801"/>
    </source>
</evidence>
<dbReference type="GO" id="GO:0004553">
    <property type="term" value="F:hydrolase activity, hydrolyzing O-glycosyl compounds"/>
    <property type="evidence" value="ECO:0007669"/>
    <property type="project" value="InterPro"/>
</dbReference>
<feature type="site" description="Important for catalytic activity, responsible for pKa modulation of the active site Glu and correct orientation of both the proton donor and substrate" evidence="4">
    <location>
        <position position="144"/>
    </location>
</feature>
<feature type="domain" description="Beta-xylosidase C-terminal Concanavalin A-like" evidence="7">
    <location>
        <begin position="347"/>
        <end position="536"/>
    </location>
</feature>
<dbReference type="Pfam" id="PF17851">
    <property type="entry name" value="GH43_C2"/>
    <property type="match status" value="1"/>
</dbReference>
<evidence type="ECO:0000256" key="1">
    <source>
        <dbReference type="ARBA" id="ARBA00009865"/>
    </source>
</evidence>
<evidence type="ECO:0000256" key="4">
    <source>
        <dbReference type="PIRSR" id="PIRSR606710-2"/>
    </source>
</evidence>
<dbReference type="InterPro" id="IPR051795">
    <property type="entry name" value="Glycosyl_Hydrlase_43"/>
</dbReference>
<feature type="compositionally biased region" description="Polar residues" evidence="6">
    <location>
        <begin position="392"/>
        <end position="402"/>
    </location>
</feature>